<sequence>MKKQSILFLLVGALGCSNNGDSPSPQNRELKLPSSSIDHSICEDEDKRYLSGGDVDEVVQRIVVGEVSSISFLEVDDRTGCAETSYSWTLRVGVQISQALKGESGEIFVNVRPEYLTWASLPIRREGAVWLPEWPNSPAIEVSDELGWSGDTGLQVGQEVVLFLMETNGVLHTGKMPWGNHSAGQVTFPINEVGGCKYLPESWHDGVTLEELEADLQGDLVADNDFVRQELLEAGPTLKSFCSKPPVSEPTNDMGTD</sequence>
<proteinExistence type="predicted"/>
<organism evidence="1 2">
    <name type="scientific">Microvenator marinus</name>
    <dbReference type="NCBI Taxonomy" id="2600177"/>
    <lineage>
        <taxon>Bacteria</taxon>
        <taxon>Deltaproteobacteria</taxon>
        <taxon>Bradymonadales</taxon>
        <taxon>Microvenatoraceae</taxon>
        <taxon>Microvenator</taxon>
    </lineage>
</organism>
<evidence type="ECO:0000313" key="1">
    <source>
        <dbReference type="EMBL" id="QED30080.1"/>
    </source>
</evidence>
<reference evidence="1 2" key="1">
    <citation type="submission" date="2019-08" db="EMBL/GenBank/DDBJ databases">
        <authorList>
            <person name="Liang Q."/>
        </authorList>
    </citation>
    <scope>NUCLEOTIDE SEQUENCE [LARGE SCALE GENOMIC DNA]</scope>
    <source>
        <strain evidence="1 2">V1718</strain>
    </source>
</reference>
<evidence type="ECO:0000313" key="2">
    <source>
        <dbReference type="Proteomes" id="UP000321595"/>
    </source>
</evidence>
<dbReference type="EMBL" id="CP042467">
    <property type="protein sequence ID" value="QED30080.1"/>
    <property type="molecule type" value="Genomic_DNA"/>
</dbReference>
<dbReference type="RefSeq" id="WP_146963450.1">
    <property type="nucleotide sequence ID" value="NZ_CP042467.1"/>
</dbReference>
<evidence type="ECO:0008006" key="3">
    <source>
        <dbReference type="Google" id="ProtNLM"/>
    </source>
</evidence>
<dbReference type="PROSITE" id="PS51257">
    <property type="entry name" value="PROKAR_LIPOPROTEIN"/>
    <property type="match status" value="1"/>
</dbReference>
<protein>
    <recommendedName>
        <fullName evidence="3">Lipoprotein</fullName>
    </recommendedName>
</protein>
<gene>
    <name evidence="1" type="ORF">FRD01_23155</name>
</gene>
<accession>A0A5B8XWZ0</accession>
<dbReference type="KEGG" id="bbae:FRD01_23155"/>
<dbReference type="Proteomes" id="UP000321595">
    <property type="component" value="Chromosome"/>
</dbReference>
<dbReference type="AlphaFoldDB" id="A0A5B8XWZ0"/>
<keyword evidence="2" id="KW-1185">Reference proteome</keyword>
<name>A0A5B8XWZ0_9DELT</name>